<comment type="subcellular location">
    <subcellularLocation>
        <location evidence="1">Membrane</location>
        <topology evidence="1">Multi-pass membrane protein</topology>
    </subcellularLocation>
</comment>
<evidence type="ECO:0000256" key="3">
    <source>
        <dbReference type="ARBA" id="ARBA00022737"/>
    </source>
</evidence>
<keyword evidence="10" id="KW-1185">Reference proteome</keyword>
<keyword evidence="7" id="KW-0732">Signal</keyword>
<evidence type="ECO:0000256" key="1">
    <source>
        <dbReference type="ARBA" id="ARBA00004141"/>
    </source>
</evidence>
<feature type="transmembrane region" description="Helical" evidence="6">
    <location>
        <begin position="56"/>
        <end position="79"/>
    </location>
</feature>
<evidence type="ECO:0000259" key="8">
    <source>
        <dbReference type="Pfam" id="PF00520"/>
    </source>
</evidence>
<dbReference type="GO" id="GO:0005262">
    <property type="term" value="F:calcium channel activity"/>
    <property type="evidence" value="ECO:0007669"/>
    <property type="project" value="TreeGrafter"/>
</dbReference>
<evidence type="ECO:0000256" key="6">
    <source>
        <dbReference type="SAM" id="Phobius"/>
    </source>
</evidence>
<dbReference type="EnsemblMetazoa" id="CLYHEMT020591.1">
    <property type="protein sequence ID" value="CLYHEMP020591.1"/>
    <property type="gene ID" value="CLYHEMG020591"/>
</dbReference>
<feature type="signal peptide" evidence="7">
    <location>
        <begin position="1"/>
        <end position="23"/>
    </location>
</feature>
<feature type="transmembrane region" description="Helical" evidence="6">
    <location>
        <begin position="125"/>
        <end position="147"/>
    </location>
</feature>
<evidence type="ECO:0000256" key="2">
    <source>
        <dbReference type="ARBA" id="ARBA00022692"/>
    </source>
</evidence>
<evidence type="ECO:0000313" key="10">
    <source>
        <dbReference type="Proteomes" id="UP000594262"/>
    </source>
</evidence>
<feature type="chain" id="PRO_5029746343" description="Ion transport domain-containing protein" evidence="7">
    <location>
        <begin position="24"/>
        <end position="294"/>
    </location>
</feature>
<sequence length="294" mass="33770">FLGIYIFFLLMLALGLFFSEDWGSRIDSVIKLIVVIFNIVYTFEEIDQLTKEGRDYFAWTNLFDVLGIVAIYALIPLYAFGEYKIYYGVASAAFILNFFRVLKFFATFEVGNYARVFMFLLKEDVWVFLQFFAVLMVAFTGAVFLALKSEMSDGGKIIDGKNETLTIWSTMLREARALAEGKEFADDYDGVYSFPLVIFLLINMAAIIVVLSNILIGQISARYEDAAKDAKIQSDIAKAKVICKIEKSRFVWRNLRIKHYMPGDHVTDEALVKERLSEWYELKKDSDSNRNAIK</sequence>
<evidence type="ECO:0000313" key="9">
    <source>
        <dbReference type="EnsemblMetazoa" id="CLYHEMP020591.1"/>
    </source>
</evidence>
<dbReference type="Pfam" id="PF00520">
    <property type="entry name" value="Ion_trans"/>
    <property type="match status" value="1"/>
</dbReference>
<dbReference type="PANTHER" id="PTHR10582:SF2">
    <property type="entry name" value="INACTIVE"/>
    <property type="match status" value="1"/>
</dbReference>
<keyword evidence="4 6" id="KW-1133">Transmembrane helix</keyword>
<keyword evidence="5 6" id="KW-0472">Membrane</keyword>
<evidence type="ECO:0000256" key="5">
    <source>
        <dbReference type="ARBA" id="ARBA00023136"/>
    </source>
</evidence>
<feature type="transmembrane region" description="Helical" evidence="6">
    <location>
        <begin position="192"/>
        <end position="216"/>
    </location>
</feature>
<dbReference type="OrthoDB" id="5980322at2759"/>
<accession>A0A7M6DPQ2</accession>
<evidence type="ECO:0000256" key="4">
    <source>
        <dbReference type="ARBA" id="ARBA00022989"/>
    </source>
</evidence>
<name>A0A7M6DPQ2_9CNID</name>
<evidence type="ECO:0000256" key="7">
    <source>
        <dbReference type="SAM" id="SignalP"/>
    </source>
</evidence>
<reference evidence="9" key="1">
    <citation type="submission" date="2021-01" db="UniProtKB">
        <authorList>
            <consortium name="EnsemblMetazoa"/>
        </authorList>
    </citation>
    <scope>IDENTIFICATION</scope>
</reference>
<feature type="transmembrane region" description="Helical" evidence="6">
    <location>
        <begin position="29"/>
        <end position="44"/>
    </location>
</feature>
<dbReference type="PANTHER" id="PTHR10582">
    <property type="entry name" value="TRANSIENT RECEPTOR POTENTIAL ION CHANNEL PROTEIN"/>
    <property type="match status" value="1"/>
</dbReference>
<organism evidence="9 10">
    <name type="scientific">Clytia hemisphaerica</name>
    <dbReference type="NCBI Taxonomy" id="252671"/>
    <lineage>
        <taxon>Eukaryota</taxon>
        <taxon>Metazoa</taxon>
        <taxon>Cnidaria</taxon>
        <taxon>Hydrozoa</taxon>
        <taxon>Hydroidolina</taxon>
        <taxon>Leptothecata</taxon>
        <taxon>Obeliida</taxon>
        <taxon>Clytiidae</taxon>
        <taxon>Clytia</taxon>
    </lineage>
</organism>
<protein>
    <recommendedName>
        <fullName evidence="8">Ion transport domain-containing protein</fullName>
    </recommendedName>
</protein>
<dbReference type="GO" id="GO:0098703">
    <property type="term" value="P:calcium ion import across plasma membrane"/>
    <property type="evidence" value="ECO:0007669"/>
    <property type="project" value="TreeGrafter"/>
</dbReference>
<feature type="transmembrane region" description="Helical" evidence="6">
    <location>
        <begin position="85"/>
        <end position="105"/>
    </location>
</feature>
<proteinExistence type="predicted"/>
<dbReference type="InterPro" id="IPR024862">
    <property type="entry name" value="TRPV"/>
</dbReference>
<feature type="domain" description="Ion transport" evidence="8">
    <location>
        <begin position="6"/>
        <end position="230"/>
    </location>
</feature>
<dbReference type="InterPro" id="IPR005821">
    <property type="entry name" value="Ion_trans_dom"/>
</dbReference>
<dbReference type="Proteomes" id="UP000594262">
    <property type="component" value="Unplaced"/>
</dbReference>
<dbReference type="GO" id="GO:0005886">
    <property type="term" value="C:plasma membrane"/>
    <property type="evidence" value="ECO:0007669"/>
    <property type="project" value="TreeGrafter"/>
</dbReference>
<keyword evidence="2 6" id="KW-0812">Transmembrane</keyword>
<keyword evidence="3" id="KW-0677">Repeat</keyword>
<dbReference type="AlphaFoldDB" id="A0A7M6DPQ2"/>